<dbReference type="InterPro" id="IPR029058">
    <property type="entry name" value="AB_hydrolase_fold"/>
</dbReference>
<evidence type="ECO:0000313" key="2">
    <source>
        <dbReference type="EMBL" id="OIM20472.1"/>
    </source>
</evidence>
<dbReference type="Proteomes" id="UP000181728">
    <property type="component" value="Unassembled WGS sequence"/>
</dbReference>
<reference evidence="1" key="2">
    <citation type="submission" date="2019-10" db="EMBL/GenBank/DDBJ databases">
        <title>Malate fermentation in French cider.</title>
        <authorList>
            <person name="Cousin F.J."/>
            <person name="Medina Fernandez S."/>
            <person name="Misery B."/>
            <person name="Laplace J.-M."/>
            <person name="Cretenet M."/>
        </authorList>
    </citation>
    <scope>NUCLEOTIDE SEQUENCE</scope>
    <source>
        <strain evidence="1">UCMA15129</strain>
    </source>
</reference>
<accession>A0A483C6N2</accession>
<dbReference type="AlphaFoldDB" id="A0A483C6N2"/>
<name>A0A483C6N2_OENOE</name>
<dbReference type="EMBL" id="WERV01000008">
    <property type="protein sequence ID" value="MDV7715865.1"/>
    <property type="molecule type" value="Genomic_DNA"/>
</dbReference>
<dbReference type="GO" id="GO:0016020">
    <property type="term" value="C:membrane"/>
    <property type="evidence" value="ECO:0007669"/>
    <property type="project" value="TreeGrafter"/>
</dbReference>
<dbReference type="EMBL" id="MLOK01000057">
    <property type="protein sequence ID" value="OIM20472.1"/>
    <property type="molecule type" value="Genomic_DNA"/>
</dbReference>
<reference evidence="2 3" key="1">
    <citation type="journal article" date="2016" name="BMC Genomics">
        <title>Consensus pan-genome assembly of the specialised wine bacterium Oenococcus oeni.</title>
        <authorList>
            <person name="Sternes P.R."/>
            <person name="Borneman A.R."/>
        </authorList>
    </citation>
    <scope>NUCLEOTIDE SEQUENCE [LARGE SCALE GENOMIC DNA]</scope>
    <source>
        <strain evidence="2 3">AWRIB661</strain>
    </source>
</reference>
<dbReference type="Gene3D" id="3.40.50.1820">
    <property type="entry name" value="alpha/beta hydrolase"/>
    <property type="match status" value="1"/>
</dbReference>
<dbReference type="PANTHER" id="PTHR43798:SF33">
    <property type="entry name" value="HYDROLASE, PUTATIVE (AFU_ORTHOLOGUE AFUA_2G14860)-RELATED"/>
    <property type="match status" value="1"/>
</dbReference>
<evidence type="ECO:0000313" key="4">
    <source>
        <dbReference type="Proteomes" id="UP001281024"/>
    </source>
</evidence>
<gene>
    <name evidence="2" type="ORF">ATX59_08755</name>
    <name evidence="1" type="ORF">GA838_09025</name>
</gene>
<organism evidence="1 4">
    <name type="scientific">Oenococcus oeni</name>
    <name type="common">Leuconostoc oenos</name>
    <dbReference type="NCBI Taxonomy" id="1247"/>
    <lineage>
        <taxon>Bacteria</taxon>
        <taxon>Bacillati</taxon>
        <taxon>Bacillota</taxon>
        <taxon>Bacilli</taxon>
        <taxon>Lactobacillales</taxon>
        <taxon>Lactobacillaceae</taxon>
        <taxon>Oenococcus</taxon>
    </lineage>
</organism>
<dbReference type="PANTHER" id="PTHR43798">
    <property type="entry name" value="MONOACYLGLYCEROL LIPASE"/>
    <property type="match status" value="1"/>
</dbReference>
<dbReference type="SUPFAM" id="SSF53474">
    <property type="entry name" value="alpha/beta-Hydrolases"/>
    <property type="match status" value="1"/>
</dbReference>
<proteinExistence type="predicted"/>
<sequence length="271" mass="30780">MNKNYVKTSRGVFTCFSSEEIKQNKPTLVFFAAMGINSAYLDFYNLFTFLDESKYNLISVDMLGSGFSSDPVYHQRTLGNYSKEVSELLAKVGGSKLFIVSHSFSAVYLLNILHQKQKDFQVLGLIGIDPTAPKIMLHDTDQLNSSLNEAKQSQKSNQGMDTDINPWLPDPLAKQAKKIYQKKSGNFFEIDELKEAVRTLKKTQDMNIGTELPTLSILSALNYPDYIKWGNPYFNENNASIQLVLNDHHFLQWLHPQLIAGFISFFVDNLI</sequence>
<protein>
    <submittedName>
        <fullName evidence="1">Alpha/beta hydrolase</fullName>
    </submittedName>
</protein>
<dbReference type="Proteomes" id="UP001281024">
    <property type="component" value="Unassembled WGS sequence"/>
</dbReference>
<comment type="caution">
    <text evidence="1">The sequence shown here is derived from an EMBL/GenBank/DDBJ whole genome shotgun (WGS) entry which is preliminary data.</text>
</comment>
<keyword evidence="1" id="KW-0378">Hydrolase</keyword>
<dbReference type="RefSeq" id="WP_071435917.1">
    <property type="nucleotide sequence ID" value="NZ_MLLV01000057.1"/>
</dbReference>
<evidence type="ECO:0000313" key="1">
    <source>
        <dbReference type="EMBL" id="MDV7715865.1"/>
    </source>
</evidence>
<dbReference type="InterPro" id="IPR050266">
    <property type="entry name" value="AB_hydrolase_sf"/>
</dbReference>
<evidence type="ECO:0000313" key="3">
    <source>
        <dbReference type="Proteomes" id="UP000181728"/>
    </source>
</evidence>
<dbReference type="GO" id="GO:0016787">
    <property type="term" value="F:hydrolase activity"/>
    <property type="evidence" value="ECO:0007669"/>
    <property type="project" value="UniProtKB-KW"/>
</dbReference>